<evidence type="ECO:0000256" key="1">
    <source>
        <dbReference type="SAM" id="Phobius"/>
    </source>
</evidence>
<comment type="caution">
    <text evidence="2">The sequence shown here is derived from an EMBL/GenBank/DDBJ whole genome shotgun (WGS) entry which is preliminary data.</text>
</comment>
<feature type="transmembrane region" description="Helical" evidence="1">
    <location>
        <begin position="332"/>
        <end position="349"/>
    </location>
</feature>
<reference evidence="2 3" key="1">
    <citation type="journal article" date="2016" name="Nat. Commun.">
        <title>Thousands of microbial genomes shed light on interconnected biogeochemical processes in an aquifer system.</title>
        <authorList>
            <person name="Anantharaman K."/>
            <person name="Brown C.T."/>
            <person name="Hug L.A."/>
            <person name="Sharon I."/>
            <person name="Castelle C.J."/>
            <person name="Probst A.J."/>
            <person name="Thomas B.C."/>
            <person name="Singh A."/>
            <person name="Wilkins M.J."/>
            <person name="Karaoz U."/>
            <person name="Brodie E.L."/>
            <person name="Williams K.H."/>
            <person name="Hubbard S.S."/>
            <person name="Banfield J.F."/>
        </authorList>
    </citation>
    <scope>NUCLEOTIDE SEQUENCE [LARGE SCALE GENOMIC DNA]</scope>
</reference>
<gene>
    <name evidence="2" type="ORF">A3B74_00685</name>
</gene>
<accession>A0A1G2AS73</accession>
<name>A0A1G2AS73_9BACT</name>
<protein>
    <recommendedName>
        <fullName evidence="4">Glycosyltransferase RgtA/B/C/D-like domain-containing protein</fullName>
    </recommendedName>
</protein>
<feature type="transmembrane region" description="Helical" evidence="1">
    <location>
        <begin position="302"/>
        <end position="320"/>
    </location>
</feature>
<dbReference type="Proteomes" id="UP000177165">
    <property type="component" value="Unassembled WGS sequence"/>
</dbReference>
<feature type="transmembrane region" description="Helical" evidence="1">
    <location>
        <begin position="208"/>
        <end position="230"/>
    </location>
</feature>
<keyword evidence="1" id="KW-0472">Membrane</keyword>
<proteinExistence type="predicted"/>
<feature type="transmembrane region" description="Helical" evidence="1">
    <location>
        <begin position="171"/>
        <end position="188"/>
    </location>
</feature>
<feature type="transmembrane region" description="Helical" evidence="1">
    <location>
        <begin position="386"/>
        <end position="403"/>
    </location>
</feature>
<feature type="transmembrane region" description="Helical" evidence="1">
    <location>
        <begin position="355"/>
        <end position="374"/>
    </location>
</feature>
<sequence length="458" mass="51951">MQLVNWLRHLSWKSWLLGCGLLILPVALLMTGIFIKNVRGPYWSGSNYDPDYAYLMNALNVIEDLPIGHIDHPGTPVQLFSALVIKTSHLIRNGAQYDLQTLETDVLIHPELYLQAISYTLLIINSVLLLTVGIITYGILKNYYFAIILQSTPFLSSFIPMYSFTKVAPEGLLLTIVLLLICWLVVMLGKTKFNRRQAIDSSLVAASIVGLGIATKVNFLPMLIVPLFIIQTIRLKLLYFASTIGFFFLWTWPIRSQYNKLFHWFGSIFQHTGIHGSGTVGVIDWPLYWNNLQGLIDGFPRIFEVIILFLLVSIVSIIVLPQRRQYLQTMTFRVGAAAIVSQLLSLVMIAKHMRYHYFIPFIPLTGIIVCCILMQLRNKSQHRNASGVYLAVLFIFIFVQSIISGSRQTSQAIDIERQTQKEFLATHETSAGQYSALQAGNNFAYGSYTVELQELYPR</sequence>
<dbReference type="EMBL" id="MHKB01000009">
    <property type="protein sequence ID" value="OGY79346.1"/>
    <property type="molecule type" value="Genomic_DNA"/>
</dbReference>
<feature type="transmembrane region" description="Helical" evidence="1">
    <location>
        <begin position="143"/>
        <end position="164"/>
    </location>
</feature>
<evidence type="ECO:0008006" key="4">
    <source>
        <dbReference type="Google" id="ProtNLM"/>
    </source>
</evidence>
<keyword evidence="1" id="KW-1133">Transmembrane helix</keyword>
<keyword evidence="1" id="KW-0812">Transmembrane</keyword>
<evidence type="ECO:0000313" key="3">
    <source>
        <dbReference type="Proteomes" id="UP000177165"/>
    </source>
</evidence>
<feature type="transmembrane region" description="Helical" evidence="1">
    <location>
        <begin position="237"/>
        <end position="254"/>
    </location>
</feature>
<feature type="transmembrane region" description="Helical" evidence="1">
    <location>
        <begin position="116"/>
        <end position="137"/>
    </location>
</feature>
<dbReference type="AlphaFoldDB" id="A0A1G2AS73"/>
<organism evidence="2 3">
    <name type="scientific">Candidatus Kerfeldbacteria bacterium RIFCSPHIGHO2_02_FULL_42_14</name>
    <dbReference type="NCBI Taxonomy" id="1798540"/>
    <lineage>
        <taxon>Bacteria</taxon>
        <taxon>Candidatus Kerfeldiibacteriota</taxon>
    </lineage>
</organism>
<feature type="transmembrane region" description="Helical" evidence="1">
    <location>
        <begin position="15"/>
        <end position="35"/>
    </location>
</feature>
<evidence type="ECO:0000313" key="2">
    <source>
        <dbReference type="EMBL" id="OGY79346.1"/>
    </source>
</evidence>